<dbReference type="Pfam" id="PF17868">
    <property type="entry name" value="AAA_lid_8"/>
    <property type="match status" value="1"/>
</dbReference>
<evidence type="ECO:0000259" key="2">
    <source>
        <dbReference type="Pfam" id="PF17868"/>
    </source>
</evidence>
<name>K2AWH6_9BACT</name>
<dbReference type="InterPro" id="IPR011703">
    <property type="entry name" value="ATPase_AAA-3"/>
</dbReference>
<dbReference type="Gene3D" id="3.40.50.300">
    <property type="entry name" value="P-loop containing nucleotide triphosphate hydrolases"/>
    <property type="match status" value="1"/>
</dbReference>
<evidence type="ECO:0000313" key="3">
    <source>
        <dbReference type="EMBL" id="EKD66127.1"/>
    </source>
</evidence>
<feature type="domain" description="ATPase RavA-like AAA lid" evidence="2">
    <location>
        <begin position="227"/>
        <end position="264"/>
    </location>
</feature>
<dbReference type="PANTHER" id="PTHR42759">
    <property type="entry name" value="MOXR FAMILY PROTEIN"/>
    <property type="match status" value="1"/>
</dbReference>
<dbReference type="PIRSF" id="PIRSF002849">
    <property type="entry name" value="AAA_ATPase_chaperone_MoxR_prd"/>
    <property type="match status" value="1"/>
</dbReference>
<dbReference type="Gene3D" id="1.10.8.80">
    <property type="entry name" value="Magnesium chelatase subunit I, C-Terminal domain"/>
    <property type="match status" value="1"/>
</dbReference>
<organism evidence="3">
    <name type="scientific">uncultured bacterium</name>
    <name type="common">gcode 4</name>
    <dbReference type="NCBI Taxonomy" id="1234023"/>
    <lineage>
        <taxon>Bacteria</taxon>
        <taxon>environmental samples</taxon>
    </lineage>
</organism>
<sequence length="305" mass="36140">MLETMSLQQKLKSISSIREQLDLNIKWYSDVKEYILKSFLNGEHILLEWYPGNGKTELANVFAHNIWADIKRIQGTNDLLPQDIIWYIWADGNFKKWPIFCNILVVDEINRIPAKSLSWLVSAMAEKVIINDKWEKLKLPDFFMVIATQNPNDNSGIYELPEAIKDRFWVKVFIDKEIGLLKEVYLMKQWLKKGENDDIISDKILDNIEYIFDQLDPRFTNIDLIKQNIQVWPSIRSWLQYIEFIKTSAYLDGRQLVTVEDLFWDIQAVFRDKLQLNPDIHGDKTKIDEILEDFVNIIRKKINKK</sequence>
<dbReference type="EMBL" id="AMFJ01021650">
    <property type="protein sequence ID" value="EKD66127.1"/>
    <property type="molecule type" value="Genomic_DNA"/>
</dbReference>
<dbReference type="InterPro" id="IPR050764">
    <property type="entry name" value="CbbQ/NirQ/NorQ/GpvN"/>
</dbReference>
<evidence type="ECO:0000259" key="1">
    <source>
        <dbReference type="Pfam" id="PF07726"/>
    </source>
</evidence>
<dbReference type="SUPFAM" id="SSF52540">
    <property type="entry name" value="P-loop containing nucleoside triphosphate hydrolases"/>
    <property type="match status" value="1"/>
</dbReference>
<dbReference type="InterPro" id="IPR027417">
    <property type="entry name" value="P-loop_NTPase"/>
</dbReference>
<dbReference type="InterPro" id="IPR041538">
    <property type="entry name" value="RavA-like_AAA_lid"/>
</dbReference>
<dbReference type="PANTHER" id="PTHR42759:SF1">
    <property type="entry name" value="MAGNESIUM-CHELATASE SUBUNIT CHLD"/>
    <property type="match status" value="1"/>
</dbReference>
<dbReference type="GO" id="GO:0016887">
    <property type="term" value="F:ATP hydrolysis activity"/>
    <property type="evidence" value="ECO:0007669"/>
    <property type="project" value="InterPro"/>
</dbReference>
<proteinExistence type="predicted"/>
<gene>
    <name evidence="3" type="ORF">ACD_49C00064G0030</name>
</gene>
<feature type="domain" description="ATPase AAA-3" evidence="1">
    <location>
        <begin position="44"/>
        <end position="169"/>
    </location>
</feature>
<accession>K2AWH6</accession>
<protein>
    <recommendedName>
        <fullName evidence="4">ATPase dynein-related AAA domain-containing protein</fullName>
    </recommendedName>
</protein>
<dbReference type="AlphaFoldDB" id="K2AWH6"/>
<dbReference type="GO" id="GO:0005524">
    <property type="term" value="F:ATP binding"/>
    <property type="evidence" value="ECO:0007669"/>
    <property type="project" value="InterPro"/>
</dbReference>
<reference evidence="3" key="1">
    <citation type="journal article" date="2012" name="Science">
        <title>Fermentation, hydrogen, and sulfur metabolism in multiple uncultivated bacterial phyla.</title>
        <authorList>
            <person name="Wrighton K.C."/>
            <person name="Thomas B.C."/>
            <person name="Sharon I."/>
            <person name="Miller C.S."/>
            <person name="Castelle C.J."/>
            <person name="VerBerkmoes N.C."/>
            <person name="Wilkins M.J."/>
            <person name="Hettich R.L."/>
            <person name="Lipton M.S."/>
            <person name="Williams K.H."/>
            <person name="Long P.E."/>
            <person name="Banfield J.F."/>
        </authorList>
    </citation>
    <scope>NUCLEOTIDE SEQUENCE [LARGE SCALE GENOMIC DNA]</scope>
</reference>
<comment type="caution">
    <text evidence="3">The sequence shown here is derived from an EMBL/GenBank/DDBJ whole genome shotgun (WGS) entry which is preliminary data.</text>
</comment>
<evidence type="ECO:0008006" key="4">
    <source>
        <dbReference type="Google" id="ProtNLM"/>
    </source>
</evidence>
<dbReference type="Pfam" id="PF07726">
    <property type="entry name" value="AAA_3"/>
    <property type="match status" value="1"/>
</dbReference>